<comment type="caution">
    <text evidence="2">The sequence shown here is derived from an EMBL/GenBank/DDBJ whole genome shotgun (WGS) entry which is preliminary data.</text>
</comment>
<evidence type="ECO:0000313" key="2">
    <source>
        <dbReference type="EMBL" id="RJY08215.1"/>
    </source>
</evidence>
<name>A0A419RR10_9SPHN</name>
<feature type="chain" id="PRO_5019563971" description="PRC-barrel domain-containing protein" evidence="1">
    <location>
        <begin position="40"/>
        <end position="183"/>
    </location>
</feature>
<dbReference type="AlphaFoldDB" id="A0A419RR10"/>
<feature type="signal peptide" evidence="1">
    <location>
        <begin position="1"/>
        <end position="39"/>
    </location>
</feature>
<sequence>MNYGAVRASAARMKGKICMKRFALTAATIAAFAAAPAAAQDAGVAIVGNDDAEIGTVLSNDGTTVVVDTGTHQVPLGTEAFAEREGVWTLNTTKTELDAAFGQLVAEQQVALEAALVVGAEVKTADAQALGTIDEINDNGIVVTHMDQPMNLQRDMFALDQDGALIVLAEMAAIMEALAATAG</sequence>
<keyword evidence="3" id="KW-1185">Reference proteome</keyword>
<accession>A0A419RR10</accession>
<evidence type="ECO:0000313" key="3">
    <source>
        <dbReference type="Proteomes" id="UP000285232"/>
    </source>
</evidence>
<organism evidence="2 3">
    <name type="scientific">Aurantiacibacter aquimixticola</name>
    <dbReference type="NCBI Taxonomy" id="1958945"/>
    <lineage>
        <taxon>Bacteria</taxon>
        <taxon>Pseudomonadati</taxon>
        <taxon>Pseudomonadota</taxon>
        <taxon>Alphaproteobacteria</taxon>
        <taxon>Sphingomonadales</taxon>
        <taxon>Erythrobacteraceae</taxon>
        <taxon>Aurantiacibacter</taxon>
    </lineage>
</organism>
<evidence type="ECO:0000256" key="1">
    <source>
        <dbReference type="SAM" id="SignalP"/>
    </source>
</evidence>
<evidence type="ECO:0008006" key="4">
    <source>
        <dbReference type="Google" id="ProtNLM"/>
    </source>
</evidence>
<reference evidence="2 3" key="1">
    <citation type="journal article" date="2017" name="Int. J. Syst. Evol. Microbiol.">
        <title>Erythrobacter aquimixticola sp. nov., isolated from the junction between the ocean and a freshwater spring.</title>
        <authorList>
            <person name="Park S."/>
            <person name="Jung Y.T."/>
            <person name="Choi S.J."/>
            <person name="Yoon J.H."/>
        </authorList>
    </citation>
    <scope>NUCLEOTIDE SEQUENCE [LARGE SCALE GENOMIC DNA]</scope>
    <source>
        <strain evidence="2 3">JSSK-14</strain>
    </source>
</reference>
<proteinExistence type="predicted"/>
<protein>
    <recommendedName>
        <fullName evidence="4">PRC-barrel domain-containing protein</fullName>
    </recommendedName>
</protein>
<gene>
    <name evidence="2" type="ORF">D6201_01545</name>
</gene>
<dbReference type="EMBL" id="RAHX01000001">
    <property type="protein sequence ID" value="RJY08215.1"/>
    <property type="molecule type" value="Genomic_DNA"/>
</dbReference>
<dbReference type="Proteomes" id="UP000285232">
    <property type="component" value="Unassembled WGS sequence"/>
</dbReference>
<keyword evidence="1" id="KW-0732">Signal</keyword>